<organism evidence="2">
    <name type="scientific">Timema shepardi</name>
    <name type="common">Walking stick</name>
    <dbReference type="NCBI Taxonomy" id="629360"/>
    <lineage>
        <taxon>Eukaryota</taxon>
        <taxon>Metazoa</taxon>
        <taxon>Ecdysozoa</taxon>
        <taxon>Arthropoda</taxon>
        <taxon>Hexapoda</taxon>
        <taxon>Insecta</taxon>
        <taxon>Pterygota</taxon>
        <taxon>Neoptera</taxon>
        <taxon>Polyneoptera</taxon>
        <taxon>Phasmatodea</taxon>
        <taxon>Timematodea</taxon>
        <taxon>Timematoidea</taxon>
        <taxon>Timematidae</taxon>
        <taxon>Timema</taxon>
    </lineage>
</organism>
<feature type="region of interest" description="Disordered" evidence="1">
    <location>
        <begin position="314"/>
        <end position="334"/>
    </location>
</feature>
<reference evidence="2" key="1">
    <citation type="submission" date="2020-11" db="EMBL/GenBank/DDBJ databases">
        <authorList>
            <person name="Tran Van P."/>
        </authorList>
    </citation>
    <scope>NUCLEOTIDE SEQUENCE</scope>
</reference>
<sequence>MGKKIDHKIYEYYLAIDGRDEGRSDAQPHNKHSVEILSQEQGLQCCKKLPTKSWRKDEYVAWITKHDIKFDPPEMKMELMIHPTEIRTSISPSSAVELNTTSALANYTTDAGDWTREMKKDASETQPFIIQIGNNESDSDEEVLAVPLLPVFVKNWYNLTAGVFRVHVPQITGLQGFTEPLPSQGVKPREKQLGQEGSTLFRAWDFSTKELSKDTSKPICILLSTLITLFKHHILLRIRENISELNELFPPEEDSCPWKLVTPKPVGVVKDVLLKVTHAMIRKIFLPHFCLLRRSHLSRPEHKACRLGEHDRVGQVKCSPGREPRTPSSSLVFA</sequence>
<accession>A0A7R9AR22</accession>
<evidence type="ECO:0000313" key="2">
    <source>
        <dbReference type="EMBL" id="CAD7258792.1"/>
    </source>
</evidence>
<proteinExistence type="predicted"/>
<gene>
    <name evidence="2" type="ORF">TSIB3V08_LOCUS3013</name>
</gene>
<feature type="compositionally biased region" description="Basic and acidic residues" evidence="1">
    <location>
        <begin position="314"/>
        <end position="325"/>
    </location>
</feature>
<protein>
    <submittedName>
        <fullName evidence="2">Uncharacterized protein</fullName>
    </submittedName>
</protein>
<name>A0A7R9AR22_TIMSH</name>
<evidence type="ECO:0000256" key="1">
    <source>
        <dbReference type="SAM" id="MobiDB-lite"/>
    </source>
</evidence>
<dbReference type="AlphaFoldDB" id="A0A7R9AR22"/>
<dbReference type="EMBL" id="OC000967">
    <property type="protein sequence ID" value="CAD7258792.1"/>
    <property type="molecule type" value="Genomic_DNA"/>
</dbReference>